<dbReference type="PROSITE" id="PS50943">
    <property type="entry name" value="HTH_CROC1"/>
    <property type="match status" value="1"/>
</dbReference>
<dbReference type="InterPro" id="IPR019734">
    <property type="entry name" value="TPR_rpt"/>
</dbReference>
<feature type="repeat" description="TPR" evidence="1">
    <location>
        <begin position="90"/>
        <end position="123"/>
    </location>
</feature>
<dbReference type="AlphaFoldDB" id="I0H623"/>
<organism evidence="4 5">
    <name type="scientific">Actinoplanes missouriensis (strain ATCC 14538 / DSM 43046 / CBS 188.64 / JCM 3121 / NBRC 102363 / NCIMB 12654 / NRRL B-3342 / UNCC 431)</name>
    <dbReference type="NCBI Taxonomy" id="512565"/>
    <lineage>
        <taxon>Bacteria</taxon>
        <taxon>Bacillati</taxon>
        <taxon>Actinomycetota</taxon>
        <taxon>Actinomycetes</taxon>
        <taxon>Micromonosporales</taxon>
        <taxon>Micromonosporaceae</taxon>
        <taxon>Actinoplanes</taxon>
    </lineage>
</organism>
<dbReference type="PATRIC" id="fig|512565.3.peg.3235"/>
<dbReference type="CDD" id="cd00093">
    <property type="entry name" value="HTH_XRE"/>
    <property type="match status" value="1"/>
</dbReference>
<evidence type="ECO:0000256" key="2">
    <source>
        <dbReference type="SAM" id="MobiDB-lite"/>
    </source>
</evidence>
<dbReference type="InterPro" id="IPR010982">
    <property type="entry name" value="Lambda_DNA-bd_dom_sf"/>
</dbReference>
<sequence>MDMVTGNANDVIPAGETFGKRLRRLRVARGLRQRDLAGDNISASYISFLEADRREPSSRVVREISERLGCPPEYLLAPEPAAGSAPDRTAAAQLRLARAALLIGELDDAVDGYQQALDDNPGKEDVLEEVEFGLARIAELQGRYADAVVAYEGCLRSAENYPQYTHWLGATLGLIRSLARAGDGDRALAEAERTQERIDALGLAVSDVTVELSSVVAAVWCERGDHEAAGVPIAQAMGVLPQLSERRQLVAVYWNASRAAYRDGRIGHALELAARVTDADTNDYRQTFGMLRAVYGGLLIRQTPARPEQARELLEQAIADLDSAGAIADAARCRNDLIRCLIMQDEAQAAHRMAGEMAADPRVPDLERIRCRLLDTTALSLLGDQDGARRACLDAQAELDALPDTAQSSRLWSQLGQVMTEIGETEAAIAAYRRAIQGLGMELPPTLLPNRPQPATARAAERPARSGNRHGSRA</sequence>
<gene>
    <name evidence="4" type="ordered locus">AMIS_32400</name>
</gene>
<keyword evidence="1" id="KW-0802">TPR repeat</keyword>
<dbReference type="HOGENOM" id="CLU_612386_0_0_11"/>
<dbReference type="Gene3D" id="1.10.260.40">
    <property type="entry name" value="lambda repressor-like DNA-binding domains"/>
    <property type="match status" value="1"/>
</dbReference>
<evidence type="ECO:0000313" key="4">
    <source>
        <dbReference type="EMBL" id="BAL88460.1"/>
    </source>
</evidence>
<dbReference type="SMART" id="SM00530">
    <property type="entry name" value="HTH_XRE"/>
    <property type="match status" value="1"/>
</dbReference>
<dbReference type="Gene3D" id="1.25.40.10">
    <property type="entry name" value="Tetratricopeptide repeat domain"/>
    <property type="match status" value="2"/>
</dbReference>
<dbReference type="InterPro" id="IPR001387">
    <property type="entry name" value="Cro/C1-type_HTH"/>
</dbReference>
<dbReference type="STRING" id="512565.AMIS_32400"/>
<proteinExistence type="predicted"/>
<reference evidence="4 5" key="1">
    <citation type="submission" date="2012-02" db="EMBL/GenBank/DDBJ databases">
        <title>Complete genome sequence of Actinoplanes missouriensis 431 (= NBRC 102363).</title>
        <authorList>
            <person name="Ohnishi Y."/>
            <person name="Ishikawa J."/>
            <person name="Sekine M."/>
            <person name="Hosoyama A."/>
            <person name="Harada T."/>
            <person name="Narita H."/>
            <person name="Hata T."/>
            <person name="Konno Y."/>
            <person name="Tutikane K."/>
            <person name="Fujita N."/>
            <person name="Horinouchi S."/>
            <person name="Hayakawa M."/>
        </authorList>
    </citation>
    <scope>NUCLEOTIDE SEQUENCE [LARGE SCALE GENOMIC DNA]</scope>
    <source>
        <strain evidence="5">ATCC 14538 / DSM 43046 / CBS 188.64 / JCM 3121 / NBRC 102363 / NCIMB 12654 / NRRL B-3342 / UNCC 431</strain>
    </source>
</reference>
<keyword evidence="5" id="KW-1185">Reference proteome</keyword>
<accession>I0H623</accession>
<dbReference type="Pfam" id="PF13174">
    <property type="entry name" value="TPR_6"/>
    <property type="match status" value="1"/>
</dbReference>
<protein>
    <submittedName>
        <fullName evidence="4">Putative transcriptional regulator</fullName>
    </submittedName>
</protein>
<name>I0H623_ACTM4</name>
<evidence type="ECO:0000259" key="3">
    <source>
        <dbReference type="PROSITE" id="PS50943"/>
    </source>
</evidence>
<dbReference type="eggNOG" id="COG1396">
    <property type="taxonomic scope" value="Bacteria"/>
</dbReference>
<dbReference type="InterPro" id="IPR011990">
    <property type="entry name" value="TPR-like_helical_dom_sf"/>
</dbReference>
<feature type="domain" description="HTH cro/C1-type" evidence="3">
    <location>
        <begin position="22"/>
        <end position="75"/>
    </location>
</feature>
<dbReference type="Proteomes" id="UP000007882">
    <property type="component" value="Chromosome"/>
</dbReference>
<feature type="region of interest" description="Disordered" evidence="2">
    <location>
        <begin position="443"/>
        <end position="474"/>
    </location>
</feature>
<dbReference type="GO" id="GO:0003677">
    <property type="term" value="F:DNA binding"/>
    <property type="evidence" value="ECO:0007669"/>
    <property type="project" value="InterPro"/>
</dbReference>
<evidence type="ECO:0000313" key="5">
    <source>
        <dbReference type="Proteomes" id="UP000007882"/>
    </source>
</evidence>
<dbReference type="Pfam" id="PF12844">
    <property type="entry name" value="HTH_19"/>
    <property type="match status" value="1"/>
</dbReference>
<dbReference type="PROSITE" id="PS50005">
    <property type="entry name" value="TPR"/>
    <property type="match status" value="2"/>
</dbReference>
<dbReference type="SUPFAM" id="SSF48452">
    <property type="entry name" value="TPR-like"/>
    <property type="match status" value="2"/>
</dbReference>
<evidence type="ECO:0000256" key="1">
    <source>
        <dbReference type="PROSITE-ProRule" id="PRU00339"/>
    </source>
</evidence>
<dbReference type="Pfam" id="PF13181">
    <property type="entry name" value="TPR_8"/>
    <property type="match status" value="1"/>
</dbReference>
<dbReference type="SMART" id="SM00028">
    <property type="entry name" value="TPR"/>
    <property type="match status" value="3"/>
</dbReference>
<feature type="repeat" description="TPR" evidence="1">
    <location>
        <begin position="409"/>
        <end position="442"/>
    </location>
</feature>
<dbReference type="SUPFAM" id="SSF47413">
    <property type="entry name" value="lambda repressor-like DNA-binding domains"/>
    <property type="match status" value="1"/>
</dbReference>
<dbReference type="KEGG" id="ams:AMIS_32400"/>
<dbReference type="EMBL" id="AP012319">
    <property type="protein sequence ID" value="BAL88460.1"/>
    <property type="molecule type" value="Genomic_DNA"/>
</dbReference>